<reference evidence="1 2" key="1">
    <citation type="journal article" date="2023" name="ACS Omega">
        <title>Identification of the Neoaspergillic Acid Biosynthesis Gene Cluster by Establishing an In Vitro CRISPR-Ribonucleoprotein Genetic System in Aspergillus melleus.</title>
        <authorList>
            <person name="Yuan B."/>
            <person name="Grau M.F."/>
            <person name="Murata R.M."/>
            <person name="Torok T."/>
            <person name="Venkateswaran K."/>
            <person name="Stajich J.E."/>
            <person name="Wang C.C.C."/>
        </authorList>
    </citation>
    <scope>NUCLEOTIDE SEQUENCE [LARGE SCALE GENOMIC DNA]</scope>
    <source>
        <strain evidence="1 2">IMV 1140</strain>
    </source>
</reference>
<dbReference type="Proteomes" id="UP001177260">
    <property type="component" value="Unassembled WGS sequence"/>
</dbReference>
<name>A0ACC3AWQ9_9EURO</name>
<accession>A0ACC3AWQ9</accession>
<comment type="caution">
    <text evidence="1">The sequence shown here is derived from an EMBL/GenBank/DDBJ whole genome shotgun (WGS) entry which is preliminary data.</text>
</comment>
<organism evidence="1 2">
    <name type="scientific">Aspergillus melleus</name>
    <dbReference type="NCBI Taxonomy" id="138277"/>
    <lineage>
        <taxon>Eukaryota</taxon>
        <taxon>Fungi</taxon>
        <taxon>Dikarya</taxon>
        <taxon>Ascomycota</taxon>
        <taxon>Pezizomycotina</taxon>
        <taxon>Eurotiomycetes</taxon>
        <taxon>Eurotiomycetidae</taxon>
        <taxon>Eurotiales</taxon>
        <taxon>Aspergillaceae</taxon>
        <taxon>Aspergillus</taxon>
        <taxon>Aspergillus subgen. Circumdati</taxon>
    </lineage>
</organism>
<proteinExistence type="predicted"/>
<gene>
    <name evidence="1" type="ORF">N8T08_008322</name>
</gene>
<evidence type="ECO:0000313" key="2">
    <source>
        <dbReference type="Proteomes" id="UP001177260"/>
    </source>
</evidence>
<keyword evidence="2" id="KW-1185">Reference proteome</keyword>
<evidence type="ECO:0000313" key="1">
    <source>
        <dbReference type="EMBL" id="KAK1141999.1"/>
    </source>
</evidence>
<dbReference type="EMBL" id="JAOPJF010000056">
    <property type="protein sequence ID" value="KAK1141999.1"/>
    <property type="molecule type" value="Genomic_DNA"/>
</dbReference>
<sequence length="219" mass="23590">IQLLDWCGMAIASSNVLEQHCRALQDRACAAEHMIDQLNDQLQQLLAAKEQHEEQLLANLVRLLNEKKLKIRNQHRLLSTAEPDPEMDPHIQTPSSVKHQARSQQKPLGKRHPRGPEDSGSEGKAVSEEVETDSASDEKSSREMDEGTEGSVGDGESSAHDGVEKQHGVDARKSSAYPAFNDAAATPSQVGLSATGLMPPGKGAQGNAESAGETDDDEL</sequence>
<protein>
    <submittedName>
        <fullName evidence="1">Uncharacterized protein</fullName>
    </submittedName>
</protein>
<feature type="non-terminal residue" evidence="1">
    <location>
        <position position="1"/>
    </location>
</feature>